<keyword evidence="3 12" id="KW-0479">Metal-binding</keyword>
<feature type="binding site" evidence="12">
    <location>
        <position position="203"/>
    </location>
    <ligand>
        <name>[4Fe-4S] cluster</name>
        <dbReference type="ChEBI" id="CHEBI:49883"/>
    </ligand>
</feature>
<reference evidence="14" key="1">
    <citation type="submission" date="2022-03" db="EMBL/GenBank/DDBJ databases">
        <title>Draft Genome Sequence of Firmicute Strain S0AB, a Heterotrophic Iron/Sulfur-Oxidizing Extreme Acidophile.</title>
        <authorList>
            <person name="Vergara E."/>
            <person name="Pakostova E."/>
            <person name="Johnson D.B."/>
            <person name="Holmes D.S."/>
        </authorList>
    </citation>
    <scope>NUCLEOTIDE SEQUENCE</scope>
    <source>
        <strain evidence="14">S0AB</strain>
    </source>
</reference>
<keyword evidence="4 12" id="KW-0227">DNA damage</keyword>
<dbReference type="InterPro" id="IPR023170">
    <property type="entry name" value="HhH_base_excis_C"/>
</dbReference>
<dbReference type="Proteomes" id="UP001139263">
    <property type="component" value="Unassembled WGS sequence"/>
</dbReference>
<evidence type="ECO:0000256" key="3">
    <source>
        <dbReference type="ARBA" id="ARBA00022723"/>
    </source>
</evidence>
<dbReference type="Gene3D" id="1.10.1670.10">
    <property type="entry name" value="Helix-hairpin-Helix base-excision DNA repair enzymes (C-terminal)"/>
    <property type="match status" value="1"/>
</dbReference>
<evidence type="ECO:0000256" key="4">
    <source>
        <dbReference type="ARBA" id="ARBA00022763"/>
    </source>
</evidence>
<accession>A0A9X2ACN7</accession>
<comment type="similarity">
    <text evidence="1 12">Belongs to the Nth/MutY family.</text>
</comment>
<keyword evidence="10 12" id="KW-0456">Lyase</keyword>
<keyword evidence="7 12" id="KW-0411">Iron-sulfur</keyword>
<dbReference type="InterPro" id="IPR003651">
    <property type="entry name" value="Endonuclease3_FeS-loop_motif"/>
</dbReference>
<dbReference type="EC" id="4.2.99.18" evidence="12"/>
<dbReference type="PIRSF" id="PIRSF001435">
    <property type="entry name" value="Nth"/>
    <property type="match status" value="1"/>
</dbReference>
<dbReference type="CDD" id="cd00056">
    <property type="entry name" value="ENDO3c"/>
    <property type="match status" value="1"/>
</dbReference>
<feature type="binding site" evidence="12">
    <location>
        <position position="187"/>
    </location>
    <ligand>
        <name>[4Fe-4S] cluster</name>
        <dbReference type="ChEBI" id="CHEBI:49883"/>
    </ligand>
</feature>
<dbReference type="Pfam" id="PF00633">
    <property type="entry name" value="HHH"/>
    <property type="match status" value="1"/>
</dbReference>
<dbReference type="PANTHER" id="PTHR10359:SF18">
    <property type="entry name" value="ENDONUCLEASE III"/>
    <property type="match status" value="1"/>
</dbReference>
<dbReference type="InterPro" id="IPR004035">
    <property type="entry name" value="Endouclease-III_FeS-bd_BS"/>
</dbReference>
<dbReference type="GO" id="GO:0051539">
    <property type="term" value="F:4 iron, 4 sulfur cluster binding"/>
    <property type="evidence" value="ECO:0007669"/>
    <property type="project" value="UniProtKB-UniRule"/>
</dbReference>
<dbReference type="HAMAP" id="MF_00942">
    <property type="entry name" value="Nth"/>
    <property type="match status" value="1"/>
</dbReference>
<dbReference type="Pfam" id="PF10576">
    <property type="entry name" value="EndIII_4Fe-2S"/>
    <property type="match status" value="1"/>
</dbReference>
<dbReference type="GO" id="GO:0019104">
    <property type="term" value="F:DNA N-glycosylase activity"/>
    <property type="evidence" value="ECO:0007669"/>
    <property type="project" value="UniProtKB-UniRule"/>
</dbReference>
<evidence type="ECO:0000259" key="13">
    <source>
        <dbReference type="SMART" id="SM00478"/>
    </source>
</evidence>
<dbReference type="InterPro" id="IPR003265">
    <property type="entry name" value="HhH-GPD_domain"/>
</dbReference>
<evidence type="ECO:0000256" key="2">
    <source>
        <dbReference type="ARBA" id="ARBA00022485"/>
    </source>
</evidence>
<proteinExistence type="inferred from homology"/>
<dbReference type="FunFam" id="1.10.1670.10:FF:000001">
    <property type="entry name" value="Endonuclease III"/>
    <property type="match status" value="1"/>
</dbReference>
<dbReference type="EMBL" id="JALBUF010000001">
    <property type="protein sequence ID" value="MCI0182500.1"/>
    <property type="molecule type" value="Genomic_DNA"/>
</dbReference>
<keyword evidence="9 12" id="KW-0234">DNA repair</keyword>
<evidence type="ECO:0000256" key="11">
    <source>
        <dbReference type="ARBA" id="ARBA00023295"/>
    </source>
</evidence>
<evidence type="ECO:0000256" key="10">
    <source>
        <dbReference type="ARBA" id="ARBA00023239"/>
    </source>
</evidence>
<dbReference type="PANTHER" id="PTHR10359">
    <property type="entry name" value="A/G-SPECIFIC ADENINE GLYCOSYLASE/ENDONUCLEASE III"/>
    <property type="match status" value="1"/>
</dbReference>
<dbReference type="Gene3D" id="1.10.340.30">
    <property type="entry name" value="Hypothetical protein, domain 2"/>
    <property type="match status" value="1"/>
</dbReference>
<dbReference type="InterPro" id="IPR000445">
    <property type="entry name" value="HhH_motif"/>
</dbReference>
<keyword evidence="5 12" id="KW-0378">Hydrolase</keyword>
<dbReference type="FunFam" id="1.10.340.30:FF:000001">
    <property type="entry name" value="Endonuclease III"/>
    <property type="match status" value="1"/>
</dbReference>
<evidence type="ECO:0000256" key="7">
    <source>
        <dbReference type="ARBA" id="ARBA00023014"/>
    </source>
</evidence>
<dbReference type="PROSITE" id="PS01155">
    <property type="entry name" value="ENDONUCLEASE_III_2"/>
    <property type="match status" value="1"/>
</dbReference>
<evidence type="ECO:0000313" key="15">
    <source>
        <dbReference type="Proteomes" id="UP001139263"/>
    </source>
</evidence>
<dbReference type="SUPFAM" id="SSF48150">
    <property type="entry name" value="DNA-glycosylase"/>
    <property type="match status" value="1"/>
</dbReference>
<dbReference type="InterPro" id="IPR005759">
    <property type="entry name" value="Nth"/>
</dbReference>
<feature type="binding site" evidence="12">
    <location>
        <position position="194"/>
    </location>
    <ligand>
        <name>[4Fe-4S] cluster</name>
        <dbReference type="ChEBI" id="CHEBI:49883"/>
    </ligand>
</feature>
<keyword evidence="15" id="KW-1185">Reference proteome</keyword>
<dbReference type="GO" id="GO:0006285">
    <property type="term" value="P:base-excision repair, AP site formation"/>
    <property type="evidence" value="ECO:0007669"/>
    <property type="project" value="TreeGrafter"/>
</dbReference>
<dbReference type="Pfam" id="PF00730">
    <property type="entry name" value="HhH-GPD"/>
    <property type="match status" value="1"/>
</dbReference>
<evidence type="ECO:0000256" key="9">
    <source>
        <dbReference type="ARBA" id="ARBA00023204"/>
    </source>
</evidence>
<dbReference type="GO" id="GO:0003677">
    <property type="term" value="F:DNA binding"/>
    <property type="evidence" value="ECO:0007669"/>
    <property type="project" value="UniProtKB-UniRule"/>
</dbReference>
<dbReference type="SMART" id="SM00525">
    <property type="entry name" value="FES"/>
    <property type="match status" value="1"/>
</dbReference>
<evidence type="ECO:0000256" key="1">
    <source>
        <dbReference type="ARBA" id="ARBA00008343"/>
    </source>
</evidence>
<keyword evidence="6 12" id="KW-0408">Iron</keyword>
<dbReference type="GO" id="GO:0046872">
    <property type="term" value="F:metal ion binding"/>
    <property type="evidence" value="ECO:0007669"/>
    <property type="project" value="UniProtKB-KW"/>
</dbReference>
<evidence type="ECO:0000256" key="12">
    <source>
        <dbReference type="HAMAP-Rule" id="MF_00942"/>
    </source>
</evidence>
<feature type="domain" description="HhH-GPD" evidence="13">
    <location>
        <begin position="38"/>
        <end position="185"/>
    </location>
</feature>
<comment type="caution">
    <text evidence="14">The sequence shown here is derived from an EMBL/GenBank/DDBJ whole genome shotgun (WGS) entry which is preliminary data.</text>
</comment>
<evidence type="ECO:0000256" key="8">
    <source>
        <dbReference type="ARBA" id="ARBA00023125"/>
    </source>
</evidence>
<keyword evidence="2 12" id="KW-0004">4Fe-4S</keyword>
<dbReference type="NCBIfam" id="TIGR01083">
    <property type="entry name" value="nth"/>
    <property type="match status" value="1"/>
</dbReference>
<comment type="cofactor">
    <cofactor evidence="12">
        <name>[4Fe-4S] cluster</name>
        <dbReference type="ChEBI" id="CHEBI:49883"/>
    </cofactor>
    <text evidence="12">Binds 1 [4Fe-4S] cluster.</text>
</comment>
<evidence type="ECO:0000256" key="5">
    <source>
        <dbReference type="ARBA" id="ARBA00022801"/>
    </source>
</evidence>
<dbReference type="InterPro" id="IPR004036">
    <property type="entry name" value="Endonuclease-III-like_CS2"/>
</dbReference>
<gene>
    <name evidence="12 14" type="primary">nth</name>
    <name evidence="14" type="ORF">MM817_00760</name>
</gene>
<dbReference type="SMART" id="SM00478">
    <property type="entry name" value="ENDO3c"/>
    <property type="match status" value="1"/>
</dbReference>
<evidence type="ECO:0000313" key="14">
    <source>
        <dbReference type="EMBL" id="MCI0182500.1"/>
    </source>
</evidence>
<keyword evidence="11 12" id="KW-0326">Glycosidase</keyword>
<keyword evidence="14" id="KW-0255">Endonuclease</keyword>
<sequence length="237" mass="26493">MPRIATADVLRTLEELYPDAKCALHHTNPFELLIATILSAQCTDKRVNEITPRLFLKFPTPLALAQADVAEVETLIMECGLFKTKAKNIIGTSQRLVEEYQSIVPNQMEQLISLPGVGRKTANVVLSNAFGVPAIAVDTHVQRVSNRLGLAQSEHVLETEQQLMKRIPMDRWSDAHHWLIYHGRQVCMARSPKCEICTLAPFCRYFKTQVKLRGKARSRAKAVSIYADDSSGVGNHS</sequence>
<dbReference type="PROSITE" id="PS00764">
    <property type="entry name" value="ENDONUCLEASE_III_1"/>
    <property type="match status" value="1"/>
</dbReference>
<dbReference type="GO" id="GO:0140078">
    <property type="term" value="F:class I DNA-(apurinic or apyrimidinic site) endonuclease activity"/>
    <property type="evidence" value="ECO:0007669"/>
    <property type="project" value="UniProtKB-EC"/>
</dbReference>
<feature type="binding site" evidence="12">
    <location>
        <position position="197"/>
    </location>
    <ligand>
        <name>[4Fe-4S] cluster</name>
        <dbReference type="ChEBI" id="CHEBI:49883"/>
    </ligand>
</feature>
<name>A0A9X2ACN7_9BACL</name>
<dbReference type="InterPro" id="IPR011257">
    <property type="entry name" value="DNA_glycosylase"/>
</dbReference>
<protein>
    <recommendedName>
        <fullName evidence="12">Endonuclease III</fullName>
        <ecNumber evidence="12">4.2.99.18</ecNumber>
    </recommendedName>
    <alternativeName>
        <fullName evidence="12">DNA-(apurinic or apyrimidinic site) lyase</fullName>
    </alternativeName>
</protein>
<dbReference type="AlphaFoldDB" id="A0A9X2ACN7"/>
<keyword evidence="8 12" id="KW-0238">DNA-binding</keyword>
<comment type="catalytic activity">
    <reaction evidence="12">
        <text>2'-deoxyribonucleotide-(2'-deoxyribose 5'-phosphate)-2'-deoxyribonucleotide-DNA = a 3'-end 2'-deoxyribonucleotide-(2,3-dehydro-2,3-deoxyribose 5'-phosphate)-DNA + a 5'-end 5'-phospho-2'-deoxyribonucleoside-DNA + H(+)</text>
        <dbReference type="Rhea" id="RHEA:66592"/>
        <dbReference type="Rhea" id="RHEA-COMP:13180"/>
        <dbReference type="Rhea" id="RHEA-COMP:16897"/>
        <dbReference type="Rhea" id="RHEA-COMP:17067"/>
        <dbReference type="ChEBI" id="CHEBI:15378"/>
        <dbReference type="ChEBI" id="CHEBI:136412"/>
        <dbReference type="ChEBI" id="CHEBI:157695"/>
        <dbReference type="ChEBI" id="CHEBI:167181"/>
        <dbReference type="EC" id="4.2.99.18"/>
    </reaction>
</comment>
<comment type="function">
    <text evidence="12">DNA repair enzyme that has both DNA N-glycosylase activity and AP-lyase activity. The DNA N-glycosylase activity releases various damaged pyrimidines from DNA by cleaving the N-glycosidic bond, leaving an AP (apurinic/apyrimidinic) site. The AP-lyase activity cleaves the phosphodiester bond 3' to the AP site by a beta-elimination, leaving a 3'-terminal unsaturated sugar and a product with a terminal 5'-phosphate.</text>
</comment>
<keyword evidence="14" id="KW-0540">Nuclease</keyword>
<evidence type="ECO:0000256" key="6">
    <source>
        <dbReference type="ARBA" id="ARBA00023004"/>
    </source>
</evidence>
<organism evidence="14 15">
    <name type="scientific">Sulfoacidibacillus ferrooxidans</name>
    <dbReference type="NCBI Taxonomy" id="2005001"/>
    <lineage>
        <taxon>Bacteria</taxon>
        <taxon>Bacillati</taxon>
        <taxon>Bacillota</taxon>
        <taxon>Bacilli</taxon>
        <taxon>Bacillales</taxon>
        <taxon>Alicyclobacillaceae</taxon>
        <taxon>Sulfoacidibacillus</taxon>
    </lineage>
</organism>